<evidence type="ECO:0000313" key="2">
    <source>
        <dbReference type="EMBL" id="CVK16037.1"/>
    </source>
</evidence>
<dbReference type="SUPFAM" id="SSF56112">
    <property type="entry name" value="Protein kinase-like (PK-like)"/>
    <property type="match status" value="1"/>
</dbReference>
<keyword evidence="2" id="KW-0418">Kinase</keyword>
<dbReference type="Proteomes" id="UP000182761">
    <property type="component" value="Unassembled WGS sequence"/>
</dbReference>
<dbReference type="GO" id="GO:0004672">
    <property type="term" value="F:protein kinase activity"/>
    <property type="evidence" value="ECO:0007669"/>
    <property type="project" value="InterPro"/>
</dbReference>
<dbReference type="RefSeq" id="WP_073961212.1">
    <property type="nucleotide sequence ID" value="NZ_FCOR01000004.1"/>
</dbReference>
<feature type="domain" description="Protein kinase" evidence="1">
    <location>
        <begin position="22"/>
        <end position="256"/>
    </location>
</feature>
<dbReference type="GO" id="GO:0005524">
    <property type="term" value="F:ATP binding"/>
    <property type="evidence" value="ECO:0007669"/>
    <property type="project" value="InterPro"/>
</dbReference>
<dbReference type="STRING" id="1586267.GCA_001418685_00875"/>
<proteinExistence type="predicted"/>
<keyword evidence="3" id="KW-1185">Reference proteome</keyword>
<accession>A0A0X3APF8</accession>
<name>A0A0X3APF8_9FLAO</name>
<gene>
    <name evidence="2" type="ORF">Ga0061079_104156</name>
</gene>
<protein>
    <submittedName>
        <fullName evidence="2">Protein kinase domain-containing protein</fullName>
    </submittedName>
</protein>
<dbReference type="EMBL" id="FCOR01000004">
    <property type="protein sequence ID" value="CVK16037.1"/>
    <property type="molecule type" value="Genomic_DNA"/>
</dbReference>
<reference evidence="2 3" key="1">
    <citation type="submission" date="2016-01" db="EMBL/GenBank/DDBJ databases">
        <authorList>
            <person name="McClelland M."/>
            <person name="Jain A."/>
            <person name="Saraogi P."/>
            <person name="Mendelson R."/>
            <person name="Westerman R."/>
            <person name="SanMiguel P."/>
            <person name="Csonka L."/>
        </authorList>
    </citation>
    <scope>NUCLEOTIDE SEQUENCE [LARGE SCALE GENOMIC DNA]</scope>
    <source>
        <strain evidence="2 3">R-53146</strain>
    </source>
</reference>
<dbReference type="InterPro" id="IPR000719">
    <property type="entry name" value="Prot_kinase_dom"/>
</dbReference>
<organism evidence="2 3">
    <name type="scientific">Apibacter mensalis</name>
    <dbReference type="NCBI Taxonomy" id="1586267"/>
    <lineage>
        <taxon>Bacteria</taxon>
        <taxon>Pseudomonadati</taxon>
        <taxon>Bacteroidota</taxon>
        <taxon>Flavobacteriia</taxon>
        <taxon>Flavobacteriales</taxon>
        <taxon>Weeksellaceae</taxon>
        <taxon>Apibacter</taxon>
    </lineage>
</organism>
<sequence length="256" mass="30762">MKWNSYISKKYRNDSSLFYEIIENFDSLGEIIFQERNVLRKIEHSVLGTLAVKSFKKPHLINQLVYANFRKSKASRSYFHAEILTSKDINTPKPIAFFEEINKFRIDSSFYFSNYFEYDFTFRELIEKRNMFADWEFILKEFVQFIFNVHENNILFQDLSPGNVLIKKNNEKKTYSFSLVDLNRMTFQSLSLDQRLQNFIRLSLTDEMIPIIAKEYAKYSNEDFNLIRKQLHIKNNKFIERKVIKNKIKKLLGKNS</sequence>
<evidence type="ECO:0000259" key="1">
    <source>
        <dbReference type="PROSITE" id="PS50011"/>
    </source>
</evidence>
<dbReference type="OrthoDB" id="9773772at2"/>
<dbReference type="Gene3D" id="1.10.510.10">
    <property type="entry name" value="Transferase(Phosphotransferase) domain 1"/>
    <property type="match status" value="1"/>
</dbReference>
<dbReference type="InterPro" id="IPR011009">
    <property type="entry name" value="Kinase-like_dom_sf"/>
</dbReference>
<keyword evidence="2" id="KW-0808">Transferase</keyword>
<dbReference type="PROSITE" id="PS50011">
    <property type="entry name" value="PROTEIN_KINASE_DOM"/>
    <property type="match status" value="1"/>
</dbReference>
<evidence type="ECO:0000313" key="3">
    <source>
        <dbReference type="Proteomes" id="UP000182761"/>
    </source>
</evidence>
<dbReference type="AlphaFoldDB" id="A0A0X3APF8"/>